<evidence type="ECO:0000256" key="3">
    <source>
        <dbReference type="ARBA" id="ARBA00023155"/>
    </source>
</evidence>
<keyword evidence="2 5" id="KW-0238">DNA-binding</keyword>
<feature type="region of interest" description="Disordered" evidence="7">
    <location>
        <begin position="89"/>
        <end position="114"/>
    </location>
</feature>
<dbReference type="InterPro" id="IPR001356">
    <property type="entry name" value="HD"/>
</dbReference>
<dbReference type="RefSeq" id="XP_004409557.1">
    <property type="nucleotide sequence ID" value="XM_004409500.1"/>
</dbReference>
<evidence type="ECO:0000256" key="5">
    <source>
        <dbReference type="PROSITE-ProRule" id="PRU00108"/>
    </source>
</evidence>
<evidence type="ECO:0000313" key="10">
    <source>
        <dbReference type="RefSeq" id="XP_004409557.1"/>
    </source>
</evidence>
<comment type="subcellular location">
    <subcellularLocation>
        <location evidence="1 5 6">Nucleus</location>
    </subcellularLocation>
</comment>
<keyword evidence="4 5" id="KW-0539">Nucleus</keyword>
<keyword evidence="9" id="KW-1185">Reference proteome</keyword>
<name>A0A9B0H0B8_ODORO</name>
<keyword evidence="3 5" id="KW-0371">Homeobox</keyword>
<protein>
    <submittedName>
        <fullName evidence="10">Uncharacterized protein LOC101372512</fullName>
    </submittedName>
</protein>
<evidence type="ECO:0000256" key="1">
    <source>
        <dbReference type="ARBA" id="ARBA00004123"/>
    </source>
</evidence>
<organism evidence="9 10">
    <name type="scientific">Odobenus rosmarus divergens</name>
    <name type="common">Pacific walrus</name>
    <dbReference type="NCBI Taxonomy" id="9708"/>
    <lineage>
        <taxon>Eukaryota</taxon>
        <taxon>Metazoa</taxon>
        <taxon>Chordata</taxon>
        <taxon>Craniata</taxon>
        <taxon>Vertebrata</taxon>
        <taxon>Euteleostomi</taxon>
        <taxon>Mammalia</taxon>
        <taxon>Eutheria</taxon>
        <taxon>Laurasiatheria</taxon>
        <taxon>Carnivora</taxon>
        <taxon>Caniformia</taxon>
        <taxon>Pinnipedia</taxon>
        <taxon>Odobenidae</taxon>
        <taxon>Odobenus</taxon>
    </lineage>
</organism>
<dbReference type="Gene3D" id="1.10.10.60">
    <property type="entry name" value="Homeodomain-like"/>
    <property type="match status" value="1"/>
</dbReference>
<evidence type="ECO:0000256" key="4">
    <source>
        <dbReference type="ARBA" id="ARBA00023242"/>
    </source>
</evidence>
<dbReference type="Proteomes" id="UP000245340">
    <property type="component" value="Unplaced"/>
</dbReference>
<dbReference type="PANTHER" id="PTHR46123:SF4">
    <property type="entry name" value="MIX-TYPE HOMEOBOX GENE 1-RELATED"/>
    <property type="match status" value="1"/>
</dbReference>
<dbReference type="GO" id="GO:0000981">
    <property type="term" value="F:DNA-binding transcription factor activity, RNA polymerase II-specific"/>
    <property type="evidence" value="ECO:0007669"/>
    <property type="project" value="TreeGrafter"/>
</dbReference>
<dbReference type="GO" id="GO:0005634">
    <property type="term" value="C:nucleus"/>
    <property type="evidence" value="ECO:0007669"/>
    <property type="project" value="UniProtKB-SubCell"/>
</dbReference>
<sequence length="332" mass="37412">MSTCTGQALTSSGPEVLLKTSSAKGPLPCGFQRRQLVLKPTQQGALHALFQRNPYPGIATRERLARELDIPESRIQVWFQNQRTRQLRQSRLGSAKSKGEGPPHGQEQPPAWTQGYSSAYKTGPFLSFSLTKERLCMGLPCVWQEVLAEEPIPTGSSRLSVPRDGHCACTTCWAGALFLGKKGFESSCPETVGRTESSSGVTSEFRSKHWIVWVSFLFCGVLLGRKGYHAEKEELDQTFEEIEIECMSWGSGRKLWKRPQALSTEESLTKFFQMKERFSSLEGVVKTLEKQAEYWCERQAQIHDVERFFGYMKDILESFAFQAMLSKGVMSL</sequence>
<gene>
    <name evidence="10" type="primary">LOC101372512</name>
</gene>
<dbReference type="PROSITE" id="PS50071">
    <property type="entry name" value="HOMEOBOX_2"/>
    <property type="match status" value="1"/>
</dbReference>
<dbReference type="PANTHER" id="PTHR46123">
    <property type="entry name" value="MIX-TYPE HOMEOBOX GENE 1-RELATED"/>
    <property type="match status" value="1"/>
</dbReference>
<reference evidence="10" key="1">
    <citation type="submission" date="2025-08" db="UniProtKB">
        <authorList>
            <consortium name="RefSeq"/>
        </authorList>
    </citation>
    <scope>IDENTIFICATION</scope>
</reference>
<dbReference type="SUPFAM" id="SSF46689">
    <property type="entry name" value="Homeodomain-like"/>
    <property type="match status" value="1"/>
</dbReference>
<evidence type="ECO:0000313" key="9">
    <source>
        <dbReference type="Proteomes" id="UP000245340"/>
    </source>
</evidence>
<evidence type="ECO:0000256" key="2">
    <source>
        <dbReference type="ARBA" id="ARBA00023125"/>
    </source>
</evidence>
<proteinExistence type="predicted"/>
<dbReference type="SMART" id="SM00389">
    <property type="entry name" value="HOX"/>
    <property type="match status" value="1"/>
</dbReference>
<feature type="domain" description="Homeobox" evidence="8">
    <location>
        <begin position="32"/>
        <end position="89"/>
    </location>
</feature>
<evidence type="ECO:0000256" key="6">
    <source>
        <dbReference type="RuleBase" id="RU000682"/>
    </source>
</evidence>
<feature type="DNA-binding region" description="Homeobox" evidence="5">
    <location>
        <begin position="34"/>
        <end position="90"/>
    </location>
</feature>
<dbReference type="Pfam" id="PF00046">
    <property type="entry name" value="Homeodomain"/>
    <property type="match status" value="1"/>
</dbReference>
<dbReference type="InterPro" id="IPR009057">
    <property type="entry name" value="Homeodomain-like_sf"/>
</dbReference>
<evidence type="ECO:0000256" key="7">
    <source>
        <dbReference type="SAM" id="MobiDB-lite"/>
    </source>
</evidence>
<evidence type="ECO:0000259" key="8">
    <source>
        <dbReference type="PROSITE" id="PS50071"/>
    </source>
</evidence>
<dbReference type="CDD" id="cd00086">
    <property type="entry name" value="homeodomain"/>
    <property type="match status" value="1"/>
</dbReference>
<dbReference type="InterPro" id="IPR051306">
    <property type="entry name" value="Homeobox_regulator"/>
</dbReference>
<accession>A0A9B0H0B8</accession>
<dbReference type="AlphaFoldDB" id="A0A9B0H0B8"/>
<dbReference type="GO" id="GO:0000977">
    <property type="term" value="F:RNA polymerase II transcription regulatory region sequence-specific DNA binding"/>
    <property type="evidence" value="ECO:0007669"/>
    <property type="project" value="TreeGrafter"/>
</dbReference>